<dbReference type="SUPFAM" id="SSF53335">
    <property type="entry name" value="S-adenosyl-L-methionine-dependent methyltransferases"/>
    <property type="match status" value="1"/>
</dbReference>
<dbReference type="NCBIfam" id="NF033855">
    <property type="entry name" value="tRNA_MNMC2"/>
    <property type="match status" value="1"/>
</dbReference>
<evidence type="ECO:0000313" key="2">
    <source>
        <dbReference type="EMBL" id="MBD1384082.1"/>
    </source>
</evidence>
<reference evidence="2 3" key="1">
    <citation type="submission" date="2020-09" db="EMBL/GenBank/DDBJ databases">
        <title>Novel species of Mucilaginibacter isolated from a glacier on the Tibetan Plateau.</title>
        <authorList>
            <person name="Liu Q."/>
            <person name="Xin Y.-H."/>
        </authorList>
    </citation>
    <scope>NUCLEOTIDE SEQUENCE [LARGE SCALE GENOMIC DNA]</scope>
    <source>
        <strain evidence="2 3">CGMCC 1.13878</strain>
    </source>
</reference>
<name>A0ABR7X0F4_9SPHI</name>
<proteinExistence type="predicted"/>
<dbReference type="Proteomes" id="UP000618754">
    <property type="component" value="Unassembled WGS sequence"/>
</dbReference>
<sequence>MDTDQSAPHLQIVTTSDGSNTIYNALVGENYHSRHGALQESRHVFVQSGLGYFLEHSGTVNSAVSILEVGFGTGLNFLLTADVCTQQGINLIYTGIEAYPLTDAMLAQTGYDQYVADPLWQSLLQNYREALLSPAQLNSRVQLHVAVTPLEDFASAIKYDVIYFDAFAAIHQPEMWSEEAITHTLKFLKPGGVFVTYAITGNLKRTIKALGLKVEKAPGAPGKREMLRAVSNL</sequence>
<dbReference type="Gene3D" id="3.40.50.150">
    <property type="entry name" value="Vaccinia Virus protein VP39"/>
    <property type="match status" value="1"/>
</dbReference>
<organism evidence="2 3">
    <name type="scientific">Mucilaginibacter rigui</name>
    <dbReference type="NCBI Taxonomy" id="534635"/>
    <lineage>
        <taxon>Bacteria</taxon>
        <taxon>Pseudomonadati</taxon>
        <taxon>Bacteroidota</taxon>
        <taxon>Sphingobacteriia</taxon>
        <taxon>Sphingobacteriales</taxon>
        <taxon>Sphingobacteriaceae</taxon>
        <taxon>Mucilaginibacter</taxon>
    </lineage>
</organism>
<dbReference type="InterPro" id="IPR047785">
    <property type="entry name" value="tRNA_MNMC2"/>
</dbReference>
<keyword evidence="3" id="KW-1185">Reference proteome</keyword>
<evidence type="ECO:0000259" key="1">
    <source>
        <dbReference type="Pfam" id="PF05430"/>
    </source>
</evidence>
<dbReference type="PANTHER" id="PTHR39963">
    <property type="entry name" value="SLL0983 PROTEIN"/>
    <property type="match status" value="1"/>
</dbReference>
<dbReference type="PANTHER" id="PTHR39963:SF1">
    <property type="entry name" value="MNMC-LIKE METHYLTRANSFERASE DOMAIN-CONTAINING PROTEIN"/>
    <property type="match status" value="1"/>
</dbReference>
<dbReference type="EMBL" id="JACWMW010000001">
    <property type="protein sequence ID" value="MBD1384082.1"/>
    <property type="molecule type" value="Genomic_DNA"/>
</dbReference>
<feature type="domain" description="MnmC-like methyltransferase" evidence="1">
    <location>
        <begin position="118"/>
        <end position="231"/>
    </location>
</feature>
<gene>
    <name evidence="2" type="primary">mnmD</name>
    <name evidence="2" type="ORF">IDJ75_02240</name>
</gene>
<dbReference type="Pfam" id="PF05430">
    <property type="entry name" value="Methyltransf_30"/>
    <property type="match status" value="1"/>
</dbReference>
<dbReference type="RefSeq" id="WP_191173984.1">
    <property type="nucleotide sequence ID" value="NZ_JACWMW010000001.1"/>
</dbReference>
<accession>A0ABR7X0F4</accession>
<protein>
    <submittedName>
        <fullName evidence="2">tRNA (5-methylaminomethyl-2-thiouridine)(34)-methyltransferase MnmD</fullName>
    </submittedName>
</protein>
<dbReference type="InterPro" id="IPR029063">
    <property type="entry name" value="SAM-dependent_MTases_sf"/>
</dbReference>
<comment type="caution">
    <text evidence="2">The sequence shown here is derived from an EMBL/GenBank/DDBJ whole genome shotgun (WGS) entry which is preliminary data.</text>
</comment>
<evidence type="ECO:0000313" key="3">
    <source>
        <dbReference type="Proteomes" id="UP000618754"/>
    </source>
</evidence>
<dbReference type="InterPro" id="IPR008471">
    <property type="entry name" value="MnmC-like_methylTransf"/>
</dbReference>